<comment type="caution">
    <text evidence="1">The sequence shown here is derived from an EMBL/GenBank/DDBJ whole genome shotgun (WGS) entry which is preliminary data.</text>
</comment>
<sequence length="213" mass="23515">MAFSGLYVDKISEVLGIKELLLSNFYCPAPTCGITLAHVIIVKGDKDLHLKDGAVHFKKNADSSSPDDQLQHQLEEKEITTLCWASTDGSILAANKSRNNSDGHLLIYGGDEIGSDEVIIILTLEWSSGVETLKCVGRGWTLNFSGSFCRYDLATNHKAYPVVFRWKLSGASASMTPFFKKSIAATSSGASRWPLDWRVYNHTCGQNNRIQRV</sequence>
<evidence type="ECO:0000313" key="1">
    <source>
        <dbReference type="EMBL" id="MCD7471537.1"/>
    </source>
</evidence>
<name>A0ABS8TJ43_DATST</name>
<dbReference type="Proteomes" id="UP000823775">
    <property type="component" value="Unassembled WGS sequence"/>
</dbReference>
<proteinExistence type="predicted"/>
<organism evidence="1 2">
    <name type="scientific">Datura stramonium</name>
    <name type="common">Jimsonweed</name>
    <name type="synonym">Common thornapple</name>
    <dbReference type="NCBI Taxonomy" id="4076"/>
    <lineage>
        <taxon>Eukaryota</taxon>
        <taxon>Viridiplantae</taxon>
        <taxon>Streptophyta</taxon>
        <taxon>Embryophyta</taxon>
        <taxon>Tracheophyta</taxon>
        <taxon>Spermatophyta</taxon>
        <taxon>Magnoliopsida</taxon>
        <taxon>eudicotyledons</taxon>
        <taxon>Gunneridae</taxon>
        <taxon>Pentapetalae</taxon>
        <taxon>asterids</taxon>
        <taxon>lamiids</taxon>
        <taxon>Solanales</taxon>
        <taxon>Solanaceae</taxon>
        <taxon>Solanoideae</taxon>
        <taxon>Datureae</taxon>
        <taxon>Datura</taxon>
    </lineage>
</organism>
<reference evidence="1 2" key="1">
    <citation type="journal article" date="2021" name="BMC Genomics">
        <title>Datura genome reveals duplications of psychoactive alkaloid biosynthetic genes and high mutation rate following tissue culture.</title>
        <authorList>
            <person name="Rajewski A."/>
            <person name="Carter-House D."/>
            <person name="Stajich J."/>
            <person name="Litt A."/>
        </authorList>
    </citation>
    <scope>NUCLEOTIDE SEQUENCE [LARGE SCALE GENOMIC DNA]</scope>
    <source>
        <strain evidence="1">AR-01</strain>
    </source>
</reference>
<protein>
    <submittedName>
        <fullName evidence="1">Uncharacterized protein</fullName>
    </submittedName>
</protein>
<accession>A0ABS8TJ43</accession>
<dbReference type="EMBL" id="JACEIK010001695">
    <property type="protein sequence ID" value="MCD7471537.1"/>
    <property type="molecule type" value="Genomic_DNA"/>
</dbReference>
<keyword evidence="2" id="KW-1185">Reference proteome</keyword>
<gene>
    <name evidence="1" type="ORF">HAX54_012027</name>
</gene>
<evidence type="ECO:0000313" key="2">
    <source>
        <dbReference type="Proteomes" id="UP000823775"/>
    </source>
</evidence>